<feature type="non-terminal residue" evidence="2">
    <location>
        <position position="1"/>
    </location>
</feature>
<keyword evidence="1" id="KW-0175">Coiled coil</keyword>
<dbReference type="InParanoid" id="A0A409WYG3"/>
<protein>
    <submittedName>
        <fullName evidence="2">Uncharacterized protein</fullName>
    </submittedName>
</protein>
<organism evidence="2 3">
    <name type="scientific">Panaeolus cyanescens</name>
    <dbReference type="NCBI Taxonomy" id="181874"/>
    <lineage>
        <taxon>Eukaryota</taxon>
        <taxon>Fungi</taxon>
        <taxon>Dikarya</taxon>
        <taxon>Basidiomycota</taxon>
        <taxon>Agaricomycotina</taxon>
        <taxon>Agaricomycetes</taxon>
        <taxon>Agaricomycetidae</taxon>
        <taxon>Agaricales</taxon>
        <taxon>Agaricineae</taxon>
        <taxon>Galeropsidaceae</taxon>
        <taxon>Panaeolus</taxon>
    </lineage>
</organism>
<proteinExistence type="predicted"/>
<evidence type="ECO:0000256" key="1">
    <source>
        <dbReference type="SAM" id="Coils"/>
    </source>
</evidence>
<evidence type="ECO:0000313" key="3">
    <source>
        <dbReference type="Proteomes" id="UP000284842"/>
    </source>
</evidence>
<gene>
    <name evidence="2" type="ORF">CVT24_006207</name>
</gene>
<dbReference type="AlphaFoldDB" id="A0A409WYG3"/>
<dbReference type="Proteomes" id="UP000284842">
    <property type="component" value="Unassembled WGS sequence"/>
</dbReference>
<keyword evidence="3" id="KW-1185">Reference proteome</keyword>
<accession>A0A409WYG3</accession>
<dbReference type="EMBL" id="NHTK01005022">
    <property type="protein sequence ID" value="PPQ83539.1"/>
    <property type="molecule type" value="Genomic_DNA"/>
</dbReference>
<evidence type="ECO:0000313" key="2">
    <source>
        <dbReference type="EMBL" id="PPQ83539.1"/>
    </source>
</evidence>
<sequence length="230" mass="25981">HPDGSDSEQSLPQTPDITRNVTAGALEELQRTVAALNLLKDEKTDTIQRLTTQLNALIHSDEDRAALELSKKYIKQKEDVQVQALQLQDELTAATETIAHYEAILGPLPKCSCSRGDNIAPFFKFVTDALYTAPSFIYYFFSGAWKYIRSSRAAVQLKLDTLRGRIECLEGQVRDFDDNVVSPIYSDIEALEFLQGLLAANYDRRQADIDALINTIKRQLESLERRQEDL</sequence>
<comment type="caution">
    <text evidence="2">The sequence shown here is derived from an EMBL/GenBank/DDBJ whole genome shotgun (WGS) entry which is preliminary data.</text>
</comment>
<feature type="coiled-coil region" evidence="1">
    <location>
        <begin position="152"/>
        <end position="179"/>
    </location>
</feature>
<reference evidence="2 3" key="1">
    <citation type="journal article" date="2018" name="Evol. Lett.">
        <title>Horizontal gene cluster transfer increased hallucinogenic mushroom diversity.</title>
        <authorList>
            <person name="Reynolds H.T."/>
            <person name="Vijayakumar V."/>
            <person name="Gluck-Thaler E."/>
            <person name="Korotkin H.B."/>
            <person name="Matheny P.B."/>
            <person name="Slot J.C."/>
        </authorList>
    </citation>
    <scope>NUCLEOTIDE SEQUENCE [LARGE SCALE GENOMIC DNA]</scope>
    <source>
        <strain evidence="2 3">2629</strain>
    </source>
</reference>
<name>A0A409WYG3_9AGAR</name>